<gene>
    <name evidence="2" type="ORF">CCMP2556_LOCUS27671</name>
</gene>
<proteinExistence type="predicted"/>
<name>A0ABP0MVZ4_9DINO</name>
<accession>A0ABP0MVZ4</accession>
<sequence length="223" mass="23911">MPQWEVIGGSGTGGILVRQGQDNYHSGRLFFGGAQVQIRMGRSSALGCPLLHFAAHLFAPESKLEAKIAPLAKGEVTKDLRPEAIRGTDPIATFLKGTFGGAAVAATLLRKEDLSTEPQVNLVSSSFEELFGYSREELTGKSILRLLSLTGMADPQLEIYYNMALHGLGLAPTTGVQVPLRRKTGELVDASVTIQKTVLPGAPGQELLLFHFTDLTNHEEVSG</sequence>
<feature type="domain" description="PAS" evidence="1">
    <location>
        <begin position="120"/>
        <end position="144"/>
    </location>
</feature>
<dbReference type="SUPFAM" id="SSF55785">
    <property type="entry name" value="PYP-like sensor domain (PAS domain)"/>
    <property type="match status" value="1"/>
</dbReference>
<keyword evidence="3" id="KW-1185">Reference proteome</keyword>
<dbReference type="InterPro" id="IPR000014">
    <property type="entry name" value="PAS"/>
</dbReference>
<dbReference type="InterPro" id="IPR013767">
    <property type="entry name" value="PAS_fold"/>
</dbReference>
<evidence type="ECO:0000313" key="2">
    <source>
        <dbReference type="EMBL" id="CAK9055675.1"/>
    </source>
</evidence>
<reference evidence="2 3" key="1">
    <citation type="submission" date="2024-02" db="EMBL/GenBank/DDBJ databases">
        <authorList>
            <person name="Chen Y."/>
            <person name="Shah S."/>
            <person name="Dougan E. K."/>
            <person name="Thang M."/>
            <person name="Chan C."/>
        </authorList>
    </citation>
    <scope>NUCLEOTIDE SEQUENCE [LARGE SCALE GENOMIC DNA]</scope>
</reference>
<dbReference type="NCBIfam" id="TIGR00229">
    <property type="entry name" value="sensory_box"/>
    <property type="match status" value="1"/>
</dbReference>
<dbReference type="InterPro" id="IPR035965">
    <property type="entry name" value="PAS-like_dom_sf"/>
</dbReference>
<organism evidence="2 3">
    <name type="scientific">Durusdinium trenchii</name>
    <dbReference type="NCBI Taxonomy" id="1381693"/>
    <lineage>
        <taxon>Eukaryota</taxon>
        <taxon>Sar</taxon>
        <taxon>Alveolata</taxon>
        <taxon>Dinophyceae</taxon>
        <taxon>Suessiales</taxon>
        <taxon>Symbiodiniaceae</taxon>
        <taxon>Durusdinium</taxon>
    </lineage>
</organism>
<dbReference type="PROSITE" id="PS50112">
    <property type="entry name" value="PAS"/>
    <property type="match status" value="1"/>
</dbReference>
<dbReference type="CDD" id="cd00130">
    <property type="entry name" value="PAS"/>
    <property type="match status" value="1"/>
</dbReference>
<evidence type="ECO:0000259" key="1">
    <source>
        <dbReference type="PROSITE" id="PS50112"/>
    </source>
</evidence>
<dbReference type="Proteomes" id="UP001642484">
    <property type="component" value="Unassembled WGS sequence"/>
</dbReference>
<comment type="caution">
    <text evidence="2">The sequence shown here is derived from an EMBL/GenBank/DDBJ whole genome shotgun (WGS) entry which is preliminary data.</text>
</comment>
<dbReference type="Gene3D" id="3.30.450.20">
    <property type="entry name" value="PAS domain"/>
    <property type="match status" value="1"/>
</dbReference>
<dbReference type="Pfam" id="PF00989">
    <property type="entry name" value="PAS"/>
    <property type="match status" value="1"/>
</dbReference>
<evidence type="ECO:0000313" key="3">
    <source>
        <dbReference type="Proteomes" id="UP001642484"/>
    </source>
</evidence>
<protein>
    <recommendedName>
        <fullName evidence="1">PAS domain-containing protein</fullName>
    </recommendedName>
</protein>
<dbReference type="EMBL" id="CAXAMN010020113">
    <property type="protein sequence ID" value="CAK9055675.1"/>
    <property type="molecule type" value="Genomic_DNA"/>
</dbReference>